<dbReference type="EMBL" id="SMSJ01000002">
    <property type="protein sequence ID" value="TDH64332.1"/>
    <property type="molecule type" value="Genomic_DNA"/>
</dbReference>
<accession>A0A4R5QLE7</accession>
<dbReference type="Gene3D" id="3.40.190.150">
    <property type="entry name" value="Bordetella uptake gene, domain 1"/>
    <property type="match status" value="1"/>
</dbReference>
<comment type="caution">
    <text evidence="2">The sequence shown here is derived from an EMBL/GenBank/DDBJ whole genome shotgun (WGS) entry which is preliminary data.</text>
</comment>
<evidence type="ECO:0000313" key="3">
    <source>
        <dbReference type="Proteomes" id="UP000295096"/>
    </source>
</evidence>
<evidence type="ECO:0000313" key="2">
    <source>
        <dbReference type="EMBL" id="TDH64332.1"/>
    </source>
</evidence>
<protein>
    <recommendedName>
        <fullName evidence="4">Tripartite tricarboxylate transporter substrate binding protein</fullName>
    </recommendedName>
</protein>
<dbReference type="PANTHER" id="PTHR42928:SF5">
    <property type="entry name" value="BLR1237 PROTEIN"/>
    <property type="match status" value="1"/>
</dbReference>
<dbReference type="Pfam" id="PF03401">
    <property type="entry name" value="TctC"/>
    <property type="match status" value="1"/>
</dbReference>
<name>A0A4R5QLE7_9PROT</name>
<reference evidence="2 3" key="1">
    <citation type="journal article" date="2016" name="J. Microbiol.">
        <title>Dankookia rubra gen. nov., sp. nov., an alphaproteobacterium isolated from sediment of a shallow stream.</title>
        <authorList>
            <person name="Kim W.H."/>
            <person name="Kim D.H."/>
            <person name="Kang K."/>
            <person name="Ahn T.Y."/>
        </authorList>
    </citation>
    <scope>NUCLEOTIDE SEQUENCE [LARGE SCALE GENOMIC DNA]</scope>
    <source>
        <strain evidence="2 3">JCM30602</strain>
    </source>
</reference>
<dbReference type="SUPFAM" id="SSF53850">
    <property type="entry name" value="Periplasmic binding protein-like II"/>
    <property type="match status" value="1"/>
</dbReference>
<evidence type="ECO:0008006" key="4">
    <source>
        <dbReference type="Google" id="ProtNLM"/>
    </source>
</evidence>
<dbReference type="RefSeq" id="WP_133287097.1">
    <property type="nucleotide sequence ID" value="NZ_SMSJ01000002.1"/>
</dbReference>
<evidence type="ECO:0000256" key="1">
    <source>
        <dbReference type="ARBA" id="ARBA00006987"/>
    </source>
</evidence>
<keyword evidence="3" id="KW-1185">Reference proteome</keyword>
<gene>
    <name evidence="2" type="ORF">E2C06_03070</name>
</gene>
<proteinExistence type="inferred from homology"/>
<sequence>MGFEPAPPAGDHPPRGPGRRALGALAALGVLPRRGVAAAPVGLLIGGAPGSAADTWARGFAPFLERHLPRAAVAVVNRPGEAGLAAVRAIAAAPPDGRLIAAVAVPRLLSRAIEVRAEDLLARLGFLAVVAEEPLVLVGQAGRLDDLDALRSLGRQPVLGTPPHGSAAQLAALALGGSLDFDLLPFASAPAARQAVLAGHIAGALLPLPEAIAALRDGRLSGLGLAQPERSDLLPEVATFTEQGIPLQIAAYRGFAVPAGIDPAVVLPLVAALKAVVVDPEYAAQAHAQGIIPRFIGQAAWEPMLRRMLAELGARWSKDPWTARHD</sequence>
<dbReference type="InterPro" id="IPR042100">
    <property type="entry name" value="Bug_dom1"/>
</dbReference>
<dbReference type="Proteomes" id="UP000295096">
    <property type="component" value="Unassembled WGS sequence"/>
</dbReference>
<dbReference type="InterPro" id="IPR005064">
    <property type="entry name" value="BUG"/>
</dbReference>
<dbReference type="OrthoDB" id="7262496at2"/>
<comment type="similarity">
    <text evidence="1">Belongs to the UPF0065 (bug) family.</text>
</comment>
<dbReference type="AlphaFoldDB" id="A0A4R5QLE7"/>
<organism evidence="2 3">
    <name type="scientific">Dankookia rubra</name>
    <dbReference type="NCBI Taxonomy" id="1442381"/>
    <lineage>
        <taxon>Bacteria</taxon>
        <taxon>Pseudomonadati</taxon>
        <taxon>Pseudomonadota</taxon>
        <taxon>Alphaproteobacteria</taxon>
        <taxon>Acetobacterales</taxon>
        <taxon>Roseomonadaceae</taxon>
        <taxon>Dankookia</taxon>
    </lineage>
</organism>
<dbReference type="PANTHER" id="PTHR42928">
    <property type="entry name" value="TRICARBOXYLATE-BINDING PROTEIN"/>
    <property type="match status" value="1"/>
</dbReference>
<dbReference type="Gene3D" id="3.40.190.10">
    <property type="entry name" value="Periplasmic binding protein-like II"/>
    <property type="match status" value="1"/>
</dbReference>